<evidence type="ECO:0000259" key="1">
    <source>
        <dbReference type="Pfam" id="PF07727"/>
    </source>
</evidence>
<dbReference type="OrthoDB" id="6751514at2759"/>
<dbReference type="Pfam" id="PF07727">
    <property type="entry name" value="RVT_2"/>
    <property type="match status" value="1"/>
</dbReference>
<dbReference type="Proteomes" id="UP000886998">
    <property type="component" value="Unassembled WGS sequence"/>
</dbReference>
<keyword evidence="3" id="KW-1185">Reference proteome</keyword>
<protein>
    <submittedName>
        <fullName evidence="2">Retrovirus-related Pol polyprotein from transposon TNT 1-94</fullName>
    </submittedName>
</protein>
<dbReference type="AlphaFoldDB" id="A0A8X6XY94"/>
<accession>A0A8X6XY94</accession>
<sequence>MLAHTRTLGYFLKELISGNDGELDKKDVRGDLHSNGIAERYVPKRKNSPAIMEVESYLDDYDNPETYEAANSKDSTNWKKAMESEMNLLREKHTWELIDLPVGTKAKPYEWVYRLKTNSDDSIYKYKAKPLTRVFSQRQGINYSETYHPVDKWRRKST</sequence>
<dbReference type="InterPro" id="IPR013103">
    <property type="entry name" value="RVT_2"/>
</dbReference>
<organism evidence="2 3">
    <name type="scientific">Trichonephila inaurata madagascariensis</name>
    <dbReference type="NCBI Taxonomy" id="2747483"/>
    <lineage>
        <taxon>Eukaryota</taxon>
        <taxon>Metazoa</taxon>
        <taxon>Ecdysozoa</taxon>
        <taxon>Arthropoda</taxon>
        <taxon>Chelicerata</taxon>
        <taxon>Arachnida</taxon>
        <taxon>Araneae</taxon>
        <taxon>Araneomorphae</taxon>
        <taxon>Entelegynae</taxon>
        <taxon>Araneoidea</taxon>
        <taxon>Nephilidae</taxon>
        <taxon>Trichonephila</taxon>
        <taxon>Trichonephila inaurata</taxon>
    </lineage>
</organism>
<dbReference type="EMBL" id="BMAV01013513">
    <property type="protein sequence ID" value="GFY61258.1"/>
    <property type="molecule type" value="Genomic_DNA"/>
</dbReference>
<proteinExistence type="predicted"/>
<feature type="domain" description="Reverse transcriptase Ty1/copia-type" evidence="1">
    <location>
        <begin position="93"/>
        <end position="152"/>
    </location>
</feature>
<name>A0A8X6XY94_9ARAC</name>
<comment type="caution">
    <text evidence="2">The sequence shown here is derived from an EMBL/GenBank/DDBJ whole genome shotgun (WGS) entry which is preliminary data.</text>
</comment>
<reference evidence="2" key="1">
    <citation type="submission" date="2020-08" db="EMBL/GenBank/DDBJ databases">
        <title>Multicomponent nature underlies the extraordinary mechanical properties of spider dragline silk.</title>
        <authorList>
            <person name="Kono N."/>
            <person name="Nakamura H."/>
            <person name="Mori M."/>
            <person name="Yoshida Y."/>
            <person name="Ohtoshi R."/>
            <person name="Malay A.D."/>
            <person name="Moran D.A.P."/>
            <person name="Tomita M."/>
            <person name="Numata K."/>
            <person name="Arakawa K."/>
        </authorList>
    </citation>
    <scope>NUCLEOTIDE SEQUENCE</scope>
</reference>
<gene>
    <name evidence="2" type="primary">POLX_2221</name>
    <name evidence="2" type="ORF">TNIN_403691</name>
</gene>
<evidence type="ECO:0000313" key="2">
    <source>
        <dbReference type="EMBL" id="GFY61258.1"/>
    </source>
</evidence>
<evidence type="ECO:0000313" key="3">
    <source>
        <dbReference type="Proteomes" id="UP000886998"/>
    </source>
</evidence>